<dbReference type="InterPro" id="IPR010982">
    <property type="entry name" value="Lambda_DNA-bd_dom_sf"/>
</dbReference>
<comment type="caution">
    <text evidence="2">The sequence shown here is derived from an EMBL/GenBank/DDBJ whole genome shotgun (WGS) entry which is preliminary data.</text>
</comment>
<name>A0A3V4IJU9_SALER</name>
<dbReference type="InterPro" id="IPR001387">
    <property type="entry name" value="Cro/C1-type_HTH"/>
</dbReference>
<sequence length="149" mass="17462">MNNSVESVFQRRLKEVLNKLGYSQSELARRMGVTPQAVQRWCNGLGEPRKSALEKLSSTTNMPAHWFFTPYEESEDRGLYINTSFSHVDELHSSAKPVILSPDEEQLINIYRDLPGEERKNMLRVFSHRLKEINDFIEKFLRHSHENKK</sequence>
<dbReference type="RefSeq" id="WP_127174418.1">
    <property type="nucleotide sequence ID" value="NZ_JASMSH010000007.1"/>
</dbReference>
<dbReference type="GO" id="GO:0003677">
    <property type="term" value="F:DNA binding"/>
    <property type="evidence" value="ECO:0007669"/>
    <property type="project" value="InterPro"/>
</dbReference>
<evidence type="ECO:0000259" key="1">
    <source>
        <dbReference type="PROSITE" id="PS50943"/>
    </source>
</evidence>
<dbReference type="Gene3D" id="1.10.260.40">
    <property type="entry name" value="lambda repressor-like DNA-binding domains"/>
    <property type="match status" value="1"/>
</dbReference>
<organism evidence="2 3">
    <name type="scientific">Salmonella enterica</name>
    <name type="common">Salmonella choleraesuis</name>
    <dbReference type="NCBI Taxonomy" id="28901"/>
    <lineage>
        <taxon>Bacteria</taxon>
        <taxon>Pseudomonadati</taxon>
        <taxon>Pseudomonadota</taxon>
        <taxon>Gammaproteobacteria</taxon>
        <taxon>Enterobacterales</taxon>
        <taxon>Enterobacteriaceae</taxon>
        <taxon>Salmonella</taxon>
    </lineage>
</organism>
<dbReference type="AlphaFoldDB" id="A0A3V4IJU9"/>
<evidence type="ECO:0000313" key="3">
    <source>
        <dbReference type="Proteomes" id="UP000290660"/>
    </source>
</evidence>
<reference evidence="2 3" key="1">
    <citation type="submission" date="2018-12" db="EMBL/GenBank/DDBJ databases">
        <title>Identification of serotype of rogose Salmonella by whole genome sequencing.</title>
        <authorList>
            <person name="Sacchi C.T."/>
            <person name="Goncalves C.R."/>
            <person name="Tiba-Casas M.R."/>
        </authorList>
    </citation>
    <scope>NUCLEOTIDE SEQUENCE [LARGE SCALE GENOMIC DNA]</scope>
    <source>
        <strain evidence="2 3">169_17</strain>
    </source>
</reference>
<dbReference type="PROSITE" id="PS50943">
    <property type="entry name" value="HTH_CROC1"/>
    <property type="match status" value="1"/>
</dbReference>
<feature type="domain" description="HTH cro/C1-type" evidence="1">
    <location>
        <begin position="13"/>
        <end position="67"/>
    </location>
</feature>
<protein>
    <submittedName>
        <fullName evidence="2">Helix-turn-helix domain-containing protein</fullName>
    </submittedName>
</protein>
<dbReference type="SUPFAM" id="SSF47413">
    <property type="entry name" value="lambda repressor-like DNA-binding domains"/>
    <property type="match status" value="1"/>
</dbReference>
<dbReference type="Pfam" id="PF01381">
    <property type="entry name" value="HTH_3"/>
    <property type="match status" value="1"/>
</dbReference>
<accession>A0A3V4IJU9</accession>
<dbReference type="SMART" id="SM00530">
    <property type="entry name" value="HTH_XRE"/>
    <property type="match status" value="1"/>
</dbReference>
<dbReference type="CDD" id="cd00093">
    <property type="entry name" value="HTH_XRE"/>
    <property type="match status" value="1"/>
</dbReference>
<dbReference type="Proteomes" id="UP000290660">
    <property type="component" value="Unassembled WGS sequence"/>
</dbReference>
<proteinExistence type="predicted"/>
<gene>
    <name evidence="2" type="ORF">EI538_06100</name>
</gene>
<evidence type="ECO:0000313" key="2">
    <source>
        <dbReference type="EMBL" id="RXQ36876.1"/>
    </source>
</evidence>
<dbReference type="EMBL" id="RSEO01000004">
    <property type="protein sequence ID" value="RXQ36876.1"/>
    <property type="molecule type" value="Genomic_DNA"/>
</dbReference>